<dbReference type="EMBL" id="KL584839">
    <property type="protein sequence ID" value="KEQ61168.1"/>
    <property type="molecule type" value="Genomic_DNA"/>
</dbReference>
<dbReference type="InterPro" id="IPR000999">
    <property type="entry name" value="RNase_III_dom"/>
</dbReference>
<dbReference type="HOGENOM" id="CLU_057354_0_0_1"/>
<evidence type="ECO:0000256" key="1">
    <source>
        <dbReference type="SAM" id="MobiDB-lite"/>
    </source>
</evidence>
<evidence type="ECO:0000313" key="3">
    <source>
        <dbReference type="EMBL" id="KEQ61168.1"/>
    </source>
</evidence>
<dbReference type="Pfam" id="PF14622">
    <property type="entry name" value="Ribonucleas_3_3"/>
    <property type="match status" value="1"/>
</dbReference>
<protein>
    <submittedName>
        <fullName evidence="3">RNase III domain protein</fullName>
    </submittedName>
</protein>
<proteinExistence type="predicted"/>
<keyword evidence="4" id="KW-1185">Reference proteome</keyword>
<dbReference type="InterPro" id="IPR036389">
    <property type="entry name" value="RNase_III_sf"/>
</dbReference>
<sequence length="259" mass="28553">MSASALSPPALVGAAFRTSMTRPQLSRCASRLTQHTSTNSYATSSESHTPRWAATPSRMAMPVRARPGPRQRQSPPFTVNSDPSLLDEAYTSFLGKNGDSVLPEEIKWLAVTHKSFDHARRGFNDKLAFLGKRLCDVQCSLALIEQPSQIPTYTKPDPEATGKYKQYRHPAMRGVDNVSEFAKNKTLDKQRLASLARQYGLDAVVRWKPRNVDNLSSSGVDVVLAHTLYSIVGAVAMEKGGDFANKIVRERILNPLGLK</sequence>
<feature type="domain" description="RNase III" evidence="2">
    <location>
        <begin position="104"/>
        <end position="255"/>
    </location>
</feature>
<dbReference type="GO" id="GO:0004525">
    <property type="term" value="F:ribonuclease III activity"/>
    <property type="evidence" value="ECO:0007669"/>
    <property type="project" value="InterPro"/>
</dbReference>
<evidence type="ECO:0000259" key="2">
    <source>
        <dbReference type="Pfam" id="PF14622"/>
    </source>
</evidence>
<dbReference type="PANTHER" id="PTHR28160">
    <property type="entry name" value="54S RIBOSOMAL PROTEIN L15, MITOCHONDRIAL"/>
    <property type="match status" value="1"/>
</dbReference>
<dbReference type="AlphaFoldDB" id="A0A074VKZ5"/>
<dbReference type="RefSeq" id="XP_040878191.1">
    <property type="nucleotide sequence ID" value="XM_041022356.1"/>
</dbReference>
<dbReference type="PANTHER" id="PTHR28160:SF1">
    <property type="entry name" value="LARGE RIBOSOMAL SUBUNIT PROTEIN ML57"/>
    <property type="match status" value="1"/>
</dbReference>
<name>A0A074VKZ5_AURM1</name>
<dbReference type="FunFam" id="1.10.1520.10:FF:000018">
    <property type="entry name" value="RNase III domain protein"/>
    <property type="match status" value="1"/>
</dbReference>
<dbReference type="InterPro" id="IPR040030">
    <property type="entry name" value="Ribosomal_mL57"/>
</dbReference>
<accession>A0A074VKZ5</accession>
<dbReference type="GO" id="GO:0006396">
    <property type="term" value="P:RNA processing"/>
    <property type="evidence" value="ECO:0007669"/>
    <property type="project" value="InterPro"/>
</dbReference>
<dbReference type="Proteomes" id="UP000030672">
    <property type="component" value="Unassembled WGS sequence"/>
</dbReference>
<feature type="region of interest" description="Disordered" evidence="1">
    <location>
        <begin position="29"/>
        <end position="81"/>
    </location>
</feature>
<dbReference type="GeneID" id="63915729"/>
<feature type="compositionally biased region" description="Polar residues" evidence="1">
    <location>
        <begin position="71"/>
        <end position="81"/>
    </location>
</feature>
<feature type="compositionally biased region" description="Polar residues" evidence="1">
    <location>
        <begin position="31"/>
        <end position="47"/>
    </location>
</feature>
<dbReference type="GO" id="GO:0003735">
    <property type="term" value="F:structural constituent of ribosome"/>
    <property type="evidence" value="ECO:0007669"/>
    <property type="project" value="InterPro"/>
</dbReference>
<dbReference type="SUPFAM" id="SSF69065">
    <property type="entry name" value="RNase III domain-like"/>
    <property type="match status" value="1"/>
</dbReference>
<dbReference type="GO" id="GO:0032543">
    <property type="term" value="P:mitochondrial translation"/>
    <property type="evidence" value="ECO:0007669"/>
    <property type="project" value="InterPro"/>
</dbReference>
<dbReference type="Gene3D" id="1.10.1520.10">
    <property type="entry name" value="Ribonuclease III domain"/>
    <property type="match status" value="1"/>
</dbReference>
<organism evidence="3 4">
    <name type="scientific">Aureobasidium melanogenum (strain CBS 110374)</name>
    <name type="common">Aureobasidium pullulans var. melanogenum</name>
    <dbReference type="NCBI Taxonomy" id="1043003"/>
    <lineage>
        <taxon>Eukaryota</taxon>
        <taxon>Fungi</taxon>
        <taxon>Dikarya</taxon>
        <taxon>Ascomycota</taxon>
        <taxon>Pezizomycotina</taxon>
        <taxon>Dothideomycetes</taxon>
        <taxon>Dothideomycetidae</taxon>
        <taxon>Dothideales</taxon>
        <taxon>Saccotheciaceae</taxon>
        <taxon>Aureobasidium</taxon>
    </lineage>
</organism>
<reference evidence="3 4" key="1">
    <citation type="journal article" date="2014" name="BMC Genomics">
        <title>Genome sequencing of four Aureobasidium pullulans varieties: biotechnological potential, stress tolerance, and description of new species.</title>
        <authorList>
            <person name="Gostin Ar C."/>
            <person name="Ohm R.A."/>
            <person name="Kogej T."/>
            <person name="Sonjak S."/>
            <person name="Turk M."/>
            <person name="Zajc J."/>
            <person name="Zalar P."/>
            <person name="Grube M."/>
            <person name="Sun H."/>
            <person name="Han J."/>
            <person name="Sharma A."/>
            <person name="Chiniquy J."/>
            <person name="Ngan C.Y."/>
            <person name="Lipzen A."/>
            <person name="Barry K."/>
            <person name="Grigoriev I.V."/>
            <person name="Gunde-Cimerman N."/>
        </authorList>
    </citation>
    <scope>NUCLEOTIDE SEQUENCE [LARGE SCALE GENOMIC DNA]</scope>
    <source>
        <strain evidence="3 4">CBS 110374</strain>
    </source>
</reference>
<gene>
    <name evidence="3" type="ORF">M437DRAFT_52447</name>
</gene>
<dbReference type="GO" id="GO:0005762">
    <property type="term" value="C:mitochondrial large ribosomal subunit"/>
    <property type="evidence" value="ECO:0007669"/>
    <property type="project" value="InterPro"/>
</dbReference>
<evidence type="ECO:0000313" key="4">
    <source>
        <dbReference type="Proteomes" id="UP000030672"/>
    </source>
</evidence>